<dbReference type="Proteomes" id="UP000561726">
    <property type="component" value="Unassembled WGS sequence"/>
</dbReference>
<evidence type="ECO:0000313" key="7">
    <source>
        <dbReference type="Proteomes" id="UP000561726"/>
    </source>
</evidence>
<dbReference type="eggNOG" id="COG3818">
    <property type="taxonomic scope" value="Bacteria"/>
</dbReference>
<evidence type="ECO:0000313" key="4">
    <source>
        <dbReference type="EMBL" id="KGJ73384.1"/>
    </source>
</evidence>
<dbReference type="InterPro" id="IPR000182">
    <property type="entry name" value="GNAT_dom"/>
</dbReference>
<dbReference type="InterPro" id="IPR016890">
    <property type="entry name" value="UCP028520"/>
</dbReference>
<evidence type="ECO:0000313" key="5">
    <source>
        <dbReference type="EMBL" id="MBB5640118.1"/>
    </source>
</evidence>
<dbReference type="Pfam" id="PF00583">
    <property type="entry name" value="Acetyltransf_1"/>
    <property type="match status" value="1"/>
</dbReference>
<dbReference type="PROSITE" id="PS51186">
    <property type="entry name" value="GNAT"/>
    <property type="match status" value="1"/>
</dbReference>
<organism evidence="4 6">
    <name type="scientific">Cryobacterium roopkundense</name>
    <dbReference type="NCBI Taxonomy" id="1001240"/>
    <lineage>
        <taxon>Bacteria</taxon>
        <taxon>Bacillati</taxon>
        <taxon>Actinomycetota</taxon>
        <taxon>Actinomycetes</taxon>
        <taxon>Micrococcales</taxon>
        <taxon>Microbacteriaceae</taxon>
        <taxon>Cryobacterium</taxon>
    </lineage>
</organism>
<dbReference type="SUPFAM" id="SSF55729">
    <property type="entry name" value="Acyl-CoA N-acyltransferases (Nat)"/>
    <property type="match status" value="1"/>
</dbReference>
<dbReference type="EMBL" id="JPXF01000045">
    <property type="protein sequence ID" value="KGJ73384.1"/>
    <property type="molecule type" value="Genomic_DNA"/>
</dbReference>
<feature type="domain" description="N-acetyltransferase" evidence="3">
    <location>
        <begin position="3"/>
        <end position="165"/>
    </location>
</feature>
<sequence>MPHLLRPIEPLDLAQILTLNNAAVPAVNDLDTASLAALVATAAHTAVITTDAAPHVVLGFVIAFAPNADYASENYRWFSARSGSFLYVDRIVVAPESRSQKLGALLYDSVFDAARKSAVAEVFCEVNTSPPNPRSLVFHSRLGFAEIGQQTTKNDTVVVALLSASITAATSS</sequence>
<dbReference type="Proteomes" id="UP000029864">
    <property type="component" value="Unassembled WGS sequence"/>
</dbReference>
<dbReference type="CDD" id="cd04301">
    <property type="entry name" value="NAT_SF"/>
    <property type="match status" value="1"/>
</dbReference>
<comment type="caution">
    <text evidence="4">The sequence shown here is derived from an EMBL/GenBank/DDBJ whole genome shotgun (WGS) entry which is preliminary data.</text>
</comment>
<proteinExistence type="predicted"/>
<dbReference type="PIRSF" id="PIRSF028520">
    <property type="entry name" value="UCP028520"/>
    <property type="match status" value="1"/>
</dbReference>
<dbReference type="AlphaFoldDB" id="A0A099J4P9"/>
<keyword evidence="6" id="KW-1185">Reference proteome</keyword>
<reference evidence="4 6" key="1">
    <citation type="submission" date="2014-08" db="EMBL/GenBank/DDBJ databases">
        <authorList>
            <person name="Sisinthy S."/>
        </authorList>
    </citation>
    <scope>NUCLEOTIDE SEQUENCE [LARGE SCALE GENOMIC DNA]</scope>
    <source>
        <strain evidence="4 6">RuG17</strain>
    </source>
</reference>
<keyword evidence="2" id="KW-0012">Acyltransferase</keyword>
<name>A0A099J4P9_9MICO</name>
<evidence type="ECO:0000256" key="1">
    <source>
        <dbReference type="ARBA" id="ARBA00022679"/>
    </source>
</evidence>
<keyword evidence="1" id="KW-0808">Transferase</keyword>
<dbReference type="RefSeq" id="WP_052542284.1">
    <property type="nucleotide sequence ID" value="NZ_JACHBQ010000001.1"/>
</dbReference>
<dbReference type="PANTHER" id="PTHR43877:SF2">
    <property type="entry name" value="AMINOALKYLPHOSPHONATE N-ACETYLTRANSFERASE-RELATED"/>
    <property type="match status" value="1"/>
</dbReference>
<dbReference type="OrthoDB" id="6182349at2"/>
<dbReference type="Gene3D" id="3.40.630.30">
    <property type="match status" value="1"/>
</dbReference>
<evidence type="ECO:0000313" key="6">
    <source>
        <dbReference type="Proteomes" id="UP000029864"/>
    </source>
</evidence>
<accession>A0A099J4P9</accession>
<reference evidence="5 7" key="2">
    <citation type="submission" date="2020-08" db="EMBL/GenBank/DDBJ databases">
        <title>Sequencing the genomes of 1000 actinobacteria strains.</title>
        <authorList>
            <person name="Klenk H.-P."/>
        </authorList>
    </citation>
    <scope>NUCLEOTIDE SEQUENCE [LARGE SCALE GENOMIC DNA]</scope>
    <source>
        <strain evidence="5 7">DSM 21065</strain>
    </source>
</reference>
<dbReference type="PANTHER" id="PTHR43877">
    <property type="entry name" value="AMINOALKYLPHOSPHONATE N-ACETYLTRANSFERASE-RELATED-RELATED"/>
    <property type="match status" value="1"/>
</dbReference>
<dbReference type="EMBL" id="JACHBQ010000001">
    <property type="protein sequence ID" value="MBB5640118.1"/>
    <property type="molecule type" value="Genomic_DNA"/>
</dbReference>
<dbReference type="InterPro" id="IPR016181">
    <property type="entry name" value="Acyl_CoA_acyltransferase"/>
</dbReference>
<evidence type="ECO:0000256" key="2">
    <source>
        <dbReference type="ARBA" id="ARBA00023315"/>
    </source>
</evidence>
<gene>
    <name evidence="5" type="ORF">BJ997_000666</name>
    <name evidence="4" type="ORF">GY21_11550</name>
</gene>
<evidence type="ECO:0000259" key="3">
    <source>
        <dbReference type="PROSITE" id="PS51186"/>
    </source>
</evidence>
<dbReference type="STRING" id="1001240.GY21_11550"/>
<dbReference type="GO" id="GO:0016747">
    <property type="term" value="F:acyltransferase activity, transferring groups other than amino-acyl groups"/>
    <property type="evidence" value="ECO:0007669"/>
    <property type="project" value="InterPro"/>
</dbReference>
<dbReference type="InterPro" id="IPR050832">
    <property type="entry name" value="Bact_Acetyltransf"/>
</dbReference>
<protein>
    <recommendedName>
        <fullName evidence="3">N-acetyltransferase domain-containing protein</fullName>
    </recommendedName>
</protein>